<evidence type="ECO:0000313" key="5">
    <source>
        <dbReference type="EMBL" id="EFV43735.2"/>
    </source>
</evidence>
<evidence type="ECO:0000313" key="6">
    <source>
        <dbReference type="Proteomes" id="UP000006034"/>
    </source>
</evidence>
<proteinExistence type="predicted"/>
<evidence type="ECO:0000259" key="4">
    <source>
        <dbReference type="Pfam" id="PF13439"/>
    </source>
</evidence>
<dbReference type="GO" id="GO:0016757">
    <property type="term" value="F:glycosyltransferase activity"/>
    <property type="evidence" value="ECO:0007669"/>
    <property type="project" value="UniProtKB-KW"/>
</dbReference>
<dbReference type="PANTHER" id="PTHR12526">
    <property type="entry name" value="GLYCOSYLTRANSFERASE"/>
    <property type="match status" value="1"/>
</dbReference>
<evidence type="ECO:0000256" key="3">
    <source>
        <dbReference type="SAM" id="MobiDB-lite"/>
    </source>
</evidence>
<dbReference type="CDD" id="cd03801">
    <property type="entry name" value="GT4_PimA-like"/>
    <property type="match status" value="1"/>
</dbReference>
<feature type="domain" description="Glycosyltransferase subfamily 4-like N-terminal" evidence="4">
    <location>
        <begin position="47"/>
        <end position="122"/>
    </location>
</feature>
<dbReference type="SUPFAM" id="SSF53756">
    <property type="entry name" value="UDP-Glycosyltransferase/glycogen phosphorylase"/>
    <property type="match status" value="1"/>
</dbReference>
<dbReference type="InterPro" id="IPR028098">
    <property type="entry name" value="Glyco_trans_4-like_N"/>
</dbReference>
<reference evidence="5 6" key="1">
    <citation type="submission" date="2010-10" db="EMBL/GenBank/DDBJ databases">
        <authorList>
            <consortium name="The Broad Institute Genome Sequencing Platform"/>
            <person name="Ward D."/>
            <person name="Earl A."/>
            <person name="Feldgarden M."/>
            <person name="Young S.K."/>
            <person name="Gargeya S."/>
            <person name="Zeng Q."/>
            <person name="Alvarado L."/>
            <person name="Berlin A."/>
            <person name="Bochicchio J."/>
            <person name="Chapman S.B."/>
            <person name="Chen Z."/>
            <person name="Freedman E."/>
            <person name="Gellesch M."/>
            <person name="Goldberg J."/>
            <person name="Griggs A."/>
            <person name="Gujja S."/>
            <person name="Heilman E."/>
            <person name="Heiman D."/>
            <person name="Howarth C."/>
            <person name="Mehta T."/>
            <person name="Neiman D."/>
            <person name="Pearson M."/>
            <person name="Roberts A."/>
            <person name="Saif S."/>
            <person name="Shea T."/>
            <person name="Shenoy N."/>
            <person name="Sisk P."/>
            <person name="Stolte C."/>
            <person name="Sykes S."/>
            <person name="White J."/>
            <person name="Yandava C."/>
            <person name="Allen-Vercoe E."/>
            <person name="Sibley C."/>
            <person name="Ambrose C.E."/>
            <person name="Strauss J."/>
            <person name="Daigneault M."/>
            <person name="Haas B."/>
            <person name="Nusbaum C."/>
            <person name="Birren B."/>
        </authorList>
    </citation>
    <scope>NUCLEOTIDE SEQUENCE [LARGE SCALE GENOMIC DNA]</scope>
    <source>
        <strain evidence="5 6">3_1_6</strain>
    </source>
</reference>
<name>E5Y8A9_BILW3</name>
<protein>
    <submittedName>
        <fullName evidence="5">UDP-glucose:(Heptosyl)LPS alpha-1,3-glucosyltransferase</fullName>
    </submittedName>
</protein>
<accession>E5Y8A9</accession>
<dbReference type="STRING" id="563192.HMPREF0179_02427"/>
<comment type="caution">
    <text evidence="5">The sequence shown here is derived from an EMBL/GenBank/DDBJ whole genome shotgun (WGS) entry which is preliminary data.</text>
</comment>
<organism evidence="5 6">
    <name type="scientific">Bilophila wadsworthia (strain 3_1_6)</name>
    <dbReference type="NCBI Taxonomy" id="563192"/>
    <lineage>
        <taxon>Bacteria</taxon>
        <taxon>Pseudomonadati</taxon>
        <taxon>Thermodesulfobacteriota</taxon>
        <taxon>Desulfovibrionia</taxon>
        <taxon>Desulfovibrionales</taxon>
        <taxon>Desulfovibrionaceae</taxon>
        <taxon>Bilophila</taxon>
    </lineage>
</organism>
<gene>
    <name evidence="5" type="ORF">HMPREF0179_02427</name>
</gene>
<dbReference type="EMBL" id="ADCP02000001">
    <property type="protein sequence ID" value="EFV43735.2"/>
    <property type="molecule type" value="Genomic_DNA"/>
</dbReference>
<dbReference type="HOGENOM" id="CLU_009583_44_1_7"/>
<dbReference type="AlphaFoldDB" id="E5Y8A9"/>
<dbReference type="Pfam" id="PF13692">
    <property type="entry name" value="Glyco_trans_1_4"/>
    <property type="match status" value="1"/>
</dbReference>
<keyword evidence="2 5" id="KW-0808">Transferase</keyword>
<dbReference type="Pfam" id="PF13439">
    <property type="entry name" value="Glyco_transf_4"/>
    <property type="match status" value="1"/>
</dbReference>
<feature type="region of interest" description="Disordered" evidence="3">
    <location>
        <begin position="403"/>
        <end position="438"/>
    </location>
</feature>
<evidence type="ECO:0000256" key="2">
    <source>
        <dbReference type="ARBA" id="ARBA00022679"/>
    </source>
</evidence>
<reference evidence="5 6" key="2">
    <citation type="submission" date="2013-04" db="EMBL/GenBank/DDBJ databases">
        <title>The Genome Sequence of Bilophila wadsworthia 3_1_6.</title>
        <authorList>
            <consortium name="The Broad Institute Genomics Platform"/>
            <person name="Earl A."/>
            <person name="Ward D."/>
            <person name="Feldgarden M."/>
            <person name="Gevers D."/>
            <person name="Sibley C."/>
            <person name="Strauss J."/>
            <person name="Allen-Vercoe E."/>
            <person name="Walker B."/>
            <person name="Young S."/>
            <person name="Zeng Q."/>
            <person name="Gargeya S."/>
            <person name="Fitzgerald M."/>
            <person name="Haas B."/>
            <person name="Abouelleil A."/>
            <person name="Allen A.W."/>
            <person name="Alvarado L."/>
            <person name="Arachchi H.M."/>
            <person name="Berlin A.M."/>
            <person name="Chapman S.B."/>
            <person name="Gainer-Dewar J."/>
            <person name="Goldberg J."/>
            <person name="Griggs A."/>
            <person name="Gujja S."/>
            <person name="Hansen M."/>
            <person name="Howarth C."/>
            <person name="Imamovic A."/>
            <person name="Ireland A."/>
            <person name="Larimer J."/>
            <person name="McCowan C."/>
            <person name="Murphy C."/>
            <person name="Pearson M."/>
            <person name="Poon T.W."/>
            <person name="Priest M."/>
            <person name="Roberts A."/>
            <person name="Saif S."/>
            <person name="Shea T."/>
            <person name="Sisk P."/>
            <person name="Sykes S."/>
            <person name="Wortman J."/>
            <person name="Nusbaum C."/>
            <person name="Birren B."/>
        </authorList>
    </citation>
    <scope>NUCLEOTIDE SEQUENCE [LARGE SCALE GENOMIC DNA]</scope>
    <source>
        <strain evidence="5 6">3_1_6</strain>
    </source>
</reference>
<dbReference type="Proteomes" id="UP000006034">
    <property type="component" value="Unassembled WGS sequence"/>
</dbReference>
<dbReference type="PANTHER" id="PTHR12526:SF510">
    <property type="entry name" value="D-INOSITOL 3-PHOSPHATE GLYCOSYLTRANSFERASE"/>
    <property type="match status" value="1"/>
</dbReference>
<sequence length="438" mass="48914">MKTLCAPFAFPGLKGTTGRSRQPFFPRPRAQNIMARIALILPRLSRYGGVEQFAFRLAEALAETRNSEHEVEFICARSECLPPVGVRTHIVGRPGGLKFIKMLWFLIRAEQVRKRGNYDLVISLGKTWNQDMMRVGGGPQKTFWELSEKAWPAGFSRWFKHLRRRLLPSNWLTRIIDNHQYRSGCRIICVSDAVRHWTQKAYPGIPVPEVIYNLPDLSRFTPPTPEQKLLSRIALNIDNNHVAIATATSNFALKGTGILIRSVAMLPETVHLFIAGGRDSEPYQRLAKKLGVAGRIHFLGKVEDMPALYRAMDLFVLPSFYDACSNAVLEALACGLKVLSTTANGSSVFLPQEHVTPDPGDAEDLAARIKVLIDEPAPGPFRIPDHIQAGLDAWVQVVNEECDQRTGKSCGMRERKADGTEENEGNGKKPHPSPSQDF</sequence>
<evidence type="ECO:0000256" key="1">
    <source>
        <dbReference type="ARBA" id="ARBA00022676"/>
    </source>
</evidence>
<dbReference type="Gene3D" id="3.40.50.2000">
    <property type="entry name" value="Glycogen Phosphorylase B"/>
    <property type="match status" value="2"/>
</dbReference>
<keyword evidence="6" id="KW-1185">Reference proteome</keyword>
<feature type="compositionally biased region" description="Basic and acidic residues" evidence="3">
    <location>
        <begin position="403"/>
        <end position="419"/>
    </location>
</feature>
<dbReference type="eggNOG" id="COG0438">
    <property type="taxonomic scope" value="Bacteria"/>
</dbReference>
<keyword evidence="1" id="KW-0328">Glycosyltransferase</keyword>